<gene>
    <name evidence="2" type="ORF">PFISCL1PPCAC_18684</name>
</gene>
<proteinExistence type="predicted"/>
<feature type="compositionally biased region" description="Low complexity" evidence="1">
    <location>
        <begin position="19"/>
        <end position="43"/>
    </location>
</feature>
<reference evidence="2" key="1">
    <citation type="submission" date="2023-10" db="EMBL/GenBank/DDBJ databases">
        <title>Genome assembly of Pristionchus species.</title>
        <authorList>
            <person name="Yoshida K."/>
            <person name="Sommer R.J."/>
        </authorList>
    </citation>
    <scope>NUCLEOTIDE SEQUENCE</scope>
    <source>
        <strain evidence="2">RS5133</strain>
    </source>
</reference>
<comment type="caution">
    <text evidence="2">The sequence shown here is derived from an EMBL/GenBank/DDBJ whole genome shotgun (WGS) entry which is preliminary data.</text>
</comment>
<feature type="compositionally biased region" description="Polar residues" evidence="1">
    <location>
        <begin position="92"/>
        <end position="103"/>
    </location>
</feature>
<sequence>SSDDEAPAPRQPRARNWRRPTPAAVRARTLSASRSRASTQSLTWGVRADASQAPGATRVRAHAPDDRDGSESSTRALPPTSQYETNRDSRTRSVPSRTTNWQQRVVVAPRTRDTDVESRALAPYARHAGDA</sequence>
<feature type="non-terminal residue" evidence="2">
    <location>
        <position position="1"/>
    </location>
</feature>
<organism evidence="2 3">
    <name type="scientific">Pristionchus fissidentatus</name>
    <dbReference type="NCBI Taxonomy" id="1538716"/>
    <lineage>
        <taxon>Eukaryota</taxon>
        <taxon>Metazoa</taxon>
        <taxon>Ecdysozoa</taxon>
        <taxon>Nematoda</taxon>
        <taxon>Chromadorea</taxon>
        <taxon>Rhabditida</taxon>
        <taxon>Rhabditina</taxon>
        <taxon>Diplogasteromorpha</taxon>
        <taxon>Diplogasteroidea</taxon>
        <taxon>Neodiplogasteridae</taxon>
        <taxon>Pristionchus</taxon>
    </lineage>
</organism>
<dbReference type="AlphaFoldDB" id="A0AAV5WBJ8"/>
<feature type="compositionally biased region" description="Polar residues" evidence="1">
    <location>
        <begin position="71"/>
        <end position="84"/>
    </location>
</feature>
<dbReference type="Proteomes" id="UP001432322">
    <property type="component" value="Unassembled WGS sequence"/>
</dbReference>
<feature type="non-terminal residue" evidence="2">
    <location>
        <position position="131"/>
    </location>
</feature>
<protein>
    <submittedName>
        <fullName evidence="2">Uncharacterized protein</fullName>
    </submittedName>
</protein>
<name>A0AAV5WBJ8_9BILA</name>
<evidence type="ECO:0000313" key="2">
    <source>
        <dbReference type="EMBL" id="GMT27387.1"/>
    </source>
</evidence>
<keyword evidence="3" id="KW-1185">Reference proteome</keyword>
<evidence type="ECO:0000256" key="1">
    <source>
        <dbReference type="SAM" id="MobiDB-lite"/>
    </source>
</evidence>
<feature type="region of interest" description="Disordered" evidence="1">
    <location>
        <begin position="1"/>
        <end position="131"/>
    </location>
</feature>
<evidence type="ECO:0000313" key="3">
    <source>
        <dbReference type="Proteomes" id="UP001432322"/>
    </source>
</evidence>
<dbReference type="EMBL" id="BTSY01000005">
    <property type="protein sequence ID" value="GMT27387.1"/>
    <property type="molecule type" value="Genomic_DNA"/>
</dbReference>
<accession>A0AAV5WBJ8</accession>